<proteinExistence type="predicted"/>
<dbReference type="AlphaFoldDB" id="A0AAD9ZBE8"/>
<dbReference type="Proteomes" id="UP001276659">
    <property type="component" value="Unassembled WGS sequence"/>
</dbReference>
<protein>
    <submittedName>
        <fullName evidence="1">Uncharacterized protein</fullName>
    </submittedName>
</protein>
<organism evidence="1 2">
    <name type="scientific">Lepraria neglecta</name>
    <dbReference type="NCBI Taxonomy" id="209136"/>
    <lineage>
        <taxon>Eukaryota</taxon>
        <taxon>Fungi</taxon>
        <taxon>Dikarya</taxon>
        <taxon>Ascomycota</taxon>
        <taxon>Pezizomycotina</taxon>
        <taxon>Lecanoromycetes</taxon>
        <taxon>OSLEUM clade</taxon>
        <taxon>Lecanoromycetidae</taxon>
        <taxon>Lecanorales</taxon>
        <taxon>Lecanorineae</taxon>
        <taxon>Stereocaulaceae</taxon>
        <taxon>Lepraria</taxon>
    </lineage>
</organism>
<keyword evidence="2" id="KW-1185">Reference proteome</keyword>
<sequence length="258" mass="28844">MDPPNPIPPVILQSNTSFQHWELKSFRKLMTDCERTFPNSGNFDPAVISEDFRAGFPGPLPGLPLHTGALQAEDPRIPLWTQCQAEAASIVQEAKIDFTEIGTFMVKGLHEPHETEANPTILITVKDSTDKALWRPTLNAIGHILHVHDALDLHVIIMDPKAEEYKYAFGGPMDPRVIELWPKKLRDPVLELVEDFSWLSVGVSNWGLTKQNAKPTIVIIVKDKKQAPWDELTREILQICAAGGAPYLEVAVEEGELF</sequence>
<name>A0AAD9ZBE8_9LECA</name>
<evidence type="ECO:0000313" key="1">
    <source>
        <dbReference type="EMBL" id="KAK3174845.1"/>
    </source>
</evidence>
<comment type="caution">
    <text evidence="1">The sequence shown here is derived from an EMBL/GenBank/DDBJ whole genome shotgun (WGS) entry which is preliminary data.</text>
</comment>
<evidence type="ECO:0000313" key="2">
    <source>
        <dbReference type="Proteomes" id="UP001276659"/>
    </source>
</evidence>
<dbReference type="EMBL" id="JASNWA010000006">
    <property type="protein sequence ID" value="KAK3174845.1"/>
    <property type="molecule type" value="Genomic_DNA"/>
</dbReference>
<gene>
    <name evidence="1" type="ORF">OEA41_002091</name>
</gene>
<reference evidence="1" key="1">
    <citation type="submission" date="2022-11" db="EMBL/GenBank/DDBJ databases">
        <title>Chromosomal genome sequence assembly and mating type (MAT) locus characterization of the leprose asexual lichenized fungus Lepraria neglecta (Nyl.) Erichsen.</title>
        <authorList>
            <person name="Allen J.L."/>
            <person name="Pfeffer B."/>
        </authorList>
    </citation>
    <scope>NUCLEOTIDE SEQUENCE</scope>
    <source>
        <strain evidence="1">Allen 5258</strain>
    </source>
</reference>
<accession>A0AAD9ZBE8</accession>